<dbReference type="OrthoDB" id="9796561at2"/>
<evidence type="ECO:0000256" key="5">
    <source>
        <dbReference type="ARBA" id="ARBA00019465"/>
    </source>
</evidence>
<evidence type="ECO:0000256" key="9">
    <source>
        <dbReference type="ARBA" id="ARBA00032024"/>
    </source>
</evidence>
<dbReference type="RefSeq" id="WP_134759310.1">
    <property type="nucleotide sequence ID" value="NZ_SOZD01000001.1"/>
</dbReference>
<organism evidence="14 15">
    <name type="scientific">Jiella endophytica</name>
    <dbReference type="NCBI Taxonomy" id="2558362"/>
    <lineage>
        <taxon>Bacteria</taxon>
        <taxon>Pseudomonadati</taxon>
        <taxon>Pseudomonadota</taxon>
        <taxon>Alphaproteobacteria</taxon>
        <taxon>Hyphomicrobiales</taxon>
        <taxon>Aurantimonadaceae</taxon>
        <taxon>Jiella</taxon>
    </lineage>
</organism>
<evidence type="ECO:0000313" key="15">
    <source>
        <dbReference type="Proteomes" id="UP000298179"/>
    </source>
</evidence>
<dbReference type="SUPFAM" id="SSF48179">
    <property type="entry name" value="6-phosphogluconate dehydrogenase C-terminal domain-like"/>
    <property type="match status" value="1"/>
</dbReference>
<dbReference type="NCBIfam" id="NF005089">
    <property type="entry name" value="PRK06522.1-4"/>
    <property type="match status" value="1"/>
</dbReference>
<protein>
    <recommendedName>
        <fullName evidence="5">2-dehydropantoate 2-reductase</fullName>
        <ecNumber evidence="4">1.1.1.169</ecNumber>
    </recommendedName>
    <alternativeName>
        <fullName evidence="9">Ketopantoate reductase</fullName>
    </alternativeName>
</protein>
<dbReference type="Gene3D" id="3.40.50.720">
    <property type="entry name" value="NAD(P)-binding Rossmann-like Domain"/>
    <property type="match status" value="1"/>
</dbReference>
<dbReference type="GO" id="GO:0015940">
    <property type="term" value="P:pantothenate biosynthetic process"/>
    <property type="evidence" value="ECO:0007669"/>
    <property type="project" value="UniProtKB-UniPathway"/>
</dbReference>
<proteinExistence type="inferred from homology"/>
<dbReference type="InterPro" id="IPR013332">
    <property type="entry name" value="KPR_N"/>
</dbReference>
<dbReference type="Pfam" id="PF02558">
    <property type="entry name" value="ApbA"/>
    <property type="match status" value="1"/>
</dbReference>
<feature type="domain" description="Ketopantoate reductase C-terminal" evidence="12">
    <location>
        <begin position="198"/>
        <end position="317"/>
    </location>
</feature>
<gene>
    <name evidence="14" type="ORF">E3C22_00865</name>
    <name evidence="13" type="ORF">E3C22_17905</name>
</gene>
<dbReference type="SUPFAM" id="SSF51735">
    <property type="entry name" value="NAD(P)-binding Rossmann-fold domains"/>
    <property type="match status" value="1"/>
</dbReference>
<comment type="caution">
    <text evidence="14">The sequence shown here is derived from an EMBL/GenBank/DDBJ whole genome shotgun (WGS) entry which is preliminary data.</text>
</comment>
<keyword evidence="6" id="KW-0566">Pantothenate biosynthesis</keyword>
<dbReference type="GO" id="GO:0005737">
    <property type="term" value="C:cytoplasm"/>
    <property type="evidence" value="ECO:0007669"/>
    <property type="project" value="TreeGrafter"/>
</dbReference>
<evidence type="ECO:0000256" key="6">
    <source>
        <dbReference type="ARBA" id="ARBA00022655"/>
    </source>
</evidence>
<dbReference type="Proteomes" id="UP000298179">
    <property type="component" value="Unassembled WGS sequence"/>
</dbReference>
<dbReference type="PANTHER" id="PTHR21708">
    <property type="entry name" value="PROBABLE 2-DEHYDROPANTOATE 2-REDUCTASE"/>
    <property type="match status" value="1"/>
</dbReference>
<evidence type="ECO:0000313" key="13">
    <source>
        <dbReference type="EMBL" id="TFF20765.1"/>
    </source>
</evidence>
<dbReference type="InterPro" id="IPR036291">
    <property type="entry name" value="NAD(P)-bd_dom_sf"/>
</dbReference>
<dbReference type="Gene3D" id="1.10.1040.10">
    <property type="entry name" value="N-(1-d-carboxylethyl)-l-norvaline Dehydrogenase, domain 2"/>
    <property type="match status" value="1"/>
</dbReference>
<dbReference type="InterPro" id="IPR051402">
    <property type="entry name" value="KPR-Related"/>
</dbReference>
<evidence type="ECO:0000259" key="11">
    <source>
        <dbReference type="Pfam" id="PF02558"/>
    </source>
</evidence>
<comment type="similarity">
    <text evidence="3">Belongs to the ketopantoate reductase family.</text>
</comment>
<dbReference type="InterPro" id="IPR013752">
    <property type="entry name" value="KPA_reductase"/>
</dbReference>
<comment type="catalytic activity">
    <reaction evidence="10">
        <text>(R)-pantoate + NADP(+) = 2-dehydropantoate + NADPH + H(+)</text>
        <dbReference type="Rhea" id="RHEA:16233"/>
        <dbReference type="ChEBI" id="CHEBI:11561"/>
        <dbReference type="ChEBI" id="CHEBI:15378"/>
        <dbReference type="ChEBI" id="CHEBI:15980"/>
        <dbReference type="ChEBI" id="CHEBI:57783"/>
        <dbReference type="ChEBI" id="CHEBI:58349"/>
        <dbReference type="EC" id="1.1.1.169"/>
    </reaction>
</comment>
<evidence type="ECO:0000259" key="12">
    <source>
        <dbReference type="Pfam" id="PF08546"/>
    </source>
</evidence>
<keyword evidence="8" id="KW-0560">Oxidoreductase</keyword>
<keyword evidence="15" id="KW-1185">Reference proteome</keyword>
<dbReference type="EMBL" id="SOZD01000001">
    <property type="protein sequence ID" value="TFF27066.1"/>
    <property type="molecule type" value="Genomic_DNA"/>
</dbReference>
<dbReference type="GO" id="GO:0008677">
    <property type="term" value="F:2-dehydropantoate 2-reductase activity"/>
    <property type="evidence" value="ECO:0007669"/>
    <property type="project" value="UniProtKB-EC"/>
</dbReference>
<dbReference type="InterPro" id="IPR008927">
    <property type="entry name" value="6-PGluconate_DH-like_C_sf"/>
</dbReference>
<accession>A0A4Y8RS52</accession>
<evidence type="ECO:0000256" key="1">
    <source>
        <dbReference type="ARBA" id="ARBA00002919"/>
    </source>
</evidence>
<comment type="pathway">
    <text evidence="2">Cofactor biosynthesis; (R)-pantothenate biosynthesis; (R)-pantoate from 3-methyl-2-oxobutanoate: step 2/2.</text>
</comment>
<dbReference type="AlphaFoldDB" id="A0A4Y8RS52"/>
<evidence type="ECO:0000256" key="2">
    <source>
        <dbReference type="ARBA" id="ARBA00004994"/>
    </source>
</evidence>
<dbReference type="FunFam" id="1.10.1040.10:FF:000017">
    <property type="entry name" value="2-dehydropantoate 2-reductase"/>
    <property type="match status" value="1"/>
</dbReference>
<dbReference type="Pfam" id="PF08546">
    <property type="entry name" value="ApbA_C"/>
    <property type="match status" value="1"/>
</dbReference>
<dbReference type="InterPro" id="IPR013328">
    <property type="entry name" value="6PGD_dom2"/>
</dbReference>
<dbReference type="UniPathway" id="UPA00028">
    <property type="reaction ID" value="UER00004"/>
</dbReference>
<name>A0A4Y8RS52_9HYPH</name>
<dbReference type="EMBL" id="SOZD01000005">
    <property type="protein sequence ID" value="TFF20765.1"/>
    <property type="molecule type" value="Genomic_DNA"/>
</dbReference>
<evidence type="ECO:0000313" key="14">
    <source>
        <dbReference type="EMBL" id="TFF27066.1"/>
    </source>
</evidence>
<evidence type="ECO:0000256" key="4">
    <source>
        <dbReference type="ARBA" id="ARBA00013014"/>
    </source>
</evidence>
<dbReference type="PANTHER" id="PTHR21708:SF45">
    <property type="entry name" value="2-DEHYDROPANTOATE 2-REDUCTASE"/>
    <property type="match status" value="1"/>
</dbReference>
<sequence length="325" mass="34577">MKICIYGAGAIGGLIGARLAERTDAEVSLVARGPHLAAMQEKGLTLRTAEGEFTVKVRATDDPATLGPQDYVLIALKAHSVPAILPGLKPLLGEETAVVTAQNGLPWWYFYKSGGEHEGRRIEAVDPGGAIWDTIGPERAIGCVVHPAADIEAPGVIRHTEGERLPLGEPSGEKTERSQALSRLLVAGGFRAPVRPHIRSEIWVKLWGNVSFNPISALTGATLAAICGHDGTRAVAREMMEEAEAIAEALGIRFPIDVDKRIAGAAEIGEHKTSMLQDLELGRPMEIDALVASVQELGRLTGIATPTIDTVLGLVRLRAETPLAR</sequence>
<dbReference type="FunFam" id="3.40.50.720:FF:000307">
    <property type="entry name" value="2-dehydropantoate 2-reductase"/>
    <property type="match status" value="1"/>
</dbReference>
<reference evidence="14 15" key="1">
    <citation type="submission" date="2019-03" db="EMBL/GenBank/DDBJ databases">
        <title>Jiella endophytica sp. nov., a novel endophytic bacterium isolated from root of Ficus microcarpa Linn. f.</title>
        <authorList>
            <person name="Tuo L."/>
        </authorList>
    </citation>
    <scope>NUCLEOTIDE SEQUENCE [LARGE SCALE GENOMIC DNA]</scope>
    <source>
        <strain evidence="14 15">CBS5Q-3</strain>
    </source>
</reference>
<dbReference type="EC" id="1.1.1.169" evidence="4"/>
<comment type="function">
    <text evidence="1">Catalyzes the NADPH-dependent reduction of ketopantoate into pantoic acid.</text>
</comment>
<evidence type="ECO:0000256" key="10">
    <source>
        <dbReference type="ARBA" id="ARBA00048793"/>
    </source>
</evidence>
<keyword evidence="7" id="KW-0521">NADP</keyword>
<feature type="domain" description="Ketopantoate reductase N-terminal" evidence="11">
    <location>
        <begin position="3"/>
        <end position="170"/>
    </location>
</feature>
<evidence type="ECO:0000256" key="8">
    <source>
        <dbReference type="ARBA" id="ARBA00023002"/>
    </source>
</evidence>
<evidence type="ECO:0000256" key="7">
    <source>
        <dbReference type="ARBA" id="ARBA00022857"/>
    </source>
</evidence>
<evidence type="ECO:0000256" key="3">
    <source>
        <dbReference type="ARBA" id="ARBA00007870"/>
    </source>
</evidence>